<name>A0ACC1K466_9FUNG</name>
<reference evidence="1" key="1">
    <citation type="submission" date="2022-07" db="EMBL/GenBank/DDBJ databases">
        <title>Phylogenomic reconstructions and comparative analyses of Kickxellomycotina fungi.</title>
        <authorList>
            <person name="Reynolds N.K."/>
            <person name="Stajich J.E."/>
            <person name="Barry K."/>
            <person name="Grigoriev I.V."/>
            <person name="Crous P."/>
            <person name="Smith M.E."/>
        </authorList>
    </citation>
    <scope>NUCLEOTIDE SEQUENCE</scope>
    <source>
        <strain evidence="1">CBS 109366</strain>
    </source>
</reference>
<dbReference type="EMBL" id="JANBUJ010000252">
    <property type="protein sequence ID" value="KAJ2773239.1"/>
    <property type="molecule type" value="Genomic_DNA"/>
</dbReference>
<proteinExistence type="predicted"/>
<evidence type="ECO:0000313" key="1">
    <source>
        <dbReference type="EMBL" id="KAJ2773239.1"/>
    </source>
</evidence>
<sequence length="847" mass="88742">TNGASGSRGFRDALAWSGDRMARRAERNASRQARAHAQNKSHRSLVGPRLFGNAHSAVPTHSHYEKAMRRAAHRMVSATTRFDSITAGALSLLADAARQYLLRIGDASKARADLAGRTDPNVCDVLGSGDGGACVDLGSLSRWVSDWRDEAGDEVSGAAPPALRHGVSAFGCGFGGIAGESPDSCAMEVLSNGLGAQARASGYEDEMDAIINDLDLSCLLLDSAGTAGDFEGIIPPHLPQMVQVAEDGSDLPPRTLDNGDGALPASPSPASQTPNNRADGVPMETDGVETALVDKRDHSAGYDGDLDGQRSDGEDETPENLTAQILHLVSSSLLELNPSIVAGSALSSFFRPASKADPTCDVDSIIPDFDIPEPGFVPAPDHIKSQLARAESLEPGPPIYLSSATPQRDILGDIEEQWRYARHRLCADIYDEAAERAIEEMDNAPVLVRRRALSNVSEKEAQQPAAGEKAKAAGHDDELEMDINIDDVMDIDLDLDMMGGPADHRAEADDQEVHDRAVHGPLGIVAQSSATMVEEEEEDEAAPEPIALPVSSGLRGSGKPHWSAEWFSAAMRKRLSRVTAQDIVPCDSLFLSSPSASHRHVLDEVARAFVDSEGGGHLHETTPLEGFGPSANTYTVPSASGSALRWTLHHLMQARGVKTVDSLYTGRSSLAGGVSGNGVGQYVNRMCSLVKRSAEEEAQLVVSGAVRAGGDAGGSQWANRQINPTRRDLMAQLLAGEEKRVPWAQEKLDIHVLESRIAGREPHVAAPKPAPMASMSAAPSAAPSVFADMPPTVPHTPSAAPASPAAAPAATPEAPPTPAAAPAALTASPASPPAAPASGAGYTSGSS</sequence>
<comment type="caution">
    <text evidence="1">The sequence shown here is derived from an EMBL/GenBank/DDBJ whole genome shotgun (WGS) entry which is preliminary data.</text>
</comment>
<feature type="non-terminal residue" evidence="1">
    <location>
        <position position="1"/>
    </location>
</feature>
<protein>
    <submittedName>
        <fullName evidence="1">Uncharacterized protein</fullName>
    </submittedName>
</protein>
<dbReference type="Proteomes" id="UP001140234">
    <property type="component" value="Unassembled WGS sequence"/>
</dbReference>
<organism evidence="1 2">
    <name type="scientific">Coemansia nantahalensis</name>
    <dbReference type="NCBI Taxonomy" id="2789366"/>
    <lineage>
        <taxon>Eukaryota</taxon>
        <taxon>Fungi</taxon>
        <taxon>Fungi incertae sedis</taxon>
        <taxon>Zoopagomycota</taxon>
        <taxon>Kickxellomycotina</taxon>
        <taxon>Kickxellomycetes</taxon>
        <taxon>Kickxellales</taxon>
        <taxon>Kickxellaceae</taxon>
        <taxon>Coemansia</taxon>
    </lineage>
</organism>
<evidence type="ECO:0000313" key="2">
    <source>
        <dbReference type="Proteomes" id="UP001140234"/>
    </source>
</evidence>
<gene>
    <name evidence="1" type="ORF">IWQ57_001395</name>
</gene>
<accession>A0ACC1K466</accession>
<keyword evidence="2" id="KW-1185">Reference proteome</keyword>